<organism evidence="1 2">
    <name type="scientific">Paenibacillus azoreducens</name>
    <dbReference type="NCBI Taxonomy" id="116718"/>
    <lineage>
        <taxon>Bacteria</taxon>
        <taxon>Bacillati</taxon>
        <taxon>Bacillota</taxon>
        <taxon>Bacilli</taxon>
        <taxon>Bacillales</taxon>
        <taxon>Paenibacillaceae</taxon>
        <taxon>Paenibacillus</taxon>
    </lineage>
</organism>
<keyword evidence="2" id="KW-1185">Reference proteome</keyword>
<evidence type="ECO:0000313" key="1">
    <source>
        <dbReference type="EMBL" id="GIO46376.1"/>
    </source>
</evidence>
<dbReference type="Proteomes" id="UP000682811">
    <property type="component" value="Unassembled WGS sequence"/>
</dbReference>
<accession>A0A920CMJ8</accession>
<gene>
    <name evidence="1" type="ORF">J34TS1_11410</name>
</gene>
<comment type="caution">
    <text evidence="1">The sequence shown here is derived from an EMBL/GenBank/DDBJ whole genome shotgun (WGS) entry which is preliminary data.</text>
</comment>
<sequence>MPVLTTEVISNVTKAGGRPFAQYAIILVNNSGFSANVYLEGFSVSNGSQSIFAQETLTLPARGTAVRNYPAFFDFAQFIVYASMNQVTVQAFAIDSNHAYTKLPVVPMNYKRITSEFRNNILVTASEQAVLSYRRTSNFALPTQFGAALFAQGVEIVSSLPIRYKLVQGGTVNGTFQSFPTPTTNIPTDSTALQVNFTCTTVTGGRVVYEGQTFGASEAFFNAVILFDDNRLADLPEEQPLTLVVSAIDGPDQIFVTFRMIEEW</sequence>
<name>A0A920CMJ8_9BACL</name>
<evidence type="ECO:0000313" key="2">
    <source>
        <dbReference type="Proteomes" id="UP000682811"/>
    </source>
</evidence>
<proteinExistence type="predicted"/>
<reference evidence="1 2" key="1">
    <citation type="submission" date="2021-03" db="EMBL/GenBank/DDBJ databases">
        <title>Antimicrobial resistance genes in bacteria isolated from Japanese honey, and their potential for conferring macrolide and lincosamide resistance in the American foulbrood pathogen Paenibacillus larvae.</title>
        <authorList>
            <person name="Okamoto M."/>
            <person name="Kumagai M."/>
            <person name="Kanamori H."/>
            <person name="Takamatsu D."/>
        </authorList>
    </citation>
    <scope>NUCLEOTIDE SEQUENCE [LARGE SCALE GENOMIC DNA]</scope>
    <source>
        <strain evidence="1 2">J34TS1</strain>
    </source>
</reference>
<dbReference type="RefSeq" id="WP_212977406.1">
    <property type="nucleotide sequence ID" value="NZ_AP025343.1"/>
</dbReference>
<protein>
    <submittedName>
        <fullName evidence="1">Uncharacterized protein</fullName>
    </submittedName>
</protein>
<dbReference type="AlphaFoldDB" id="A0A920CMJ8"/>
<dbReference type="EMBL" id="BORT01000003">
    <property type="protein sequence ID" value="GIO46376.1"/>
    <property type="molecule type" value="Genomic_DNA"/>
</dbReference>